<dbReference type="Pfam" id="PF19344">
    <property type="entry name" value="TetR_C_32"/>
    <property type="match status" value="1"/>
</dbReference>
<feature type="DNA-binding region" description="H-T-H motif" evidence="2">
    <location>
        <begin position="42"/>
        <end position="61"/>
    </location>
</feature>
<evidence type="ECO:0000313" key="6">
    <source>
        <dbReference type="Proteomes" id="UP001501822"/>
    </source>
</evidence>
<accession>A0ABP3G7U1</accession>
<dbReference type="PRINTS" id="PR00455">
    <property type="entry name" value="HTHTETR"/>
</dbReference>
<evidence type="ECO:0000259" key="4">
    <source>
        <dbReference type="PROSITE" id="PS50977"/>
    </source>
</evidence>
<protein>
    <submittedName>
        <fullName evidence="5">TetR family transcriptional regulator</fullName>
    </submittedName>
</protein>
<feature type="region of interest" description="Disordered" evidence="3">
    <location>
        <begin position="1"/>
        <end position="20"/>
    </location>
</feature>
<dbReference type="PROSITE" id="PS01081">
    <property type="entry name" value="HTH_TETR_1"/>
    <property type="match status" value="1"/>
</dbReference>
<dbReference type="PANTHER" id="PTHR30055:SF227">
    <property type="entry name" value="TRANSCRIPTIONAL REGULATORY PROTEIN (PROBABLY TETR-FAMILY)-RELATED"/>
    <property type="match status" value="1"/>
</dbReference>
<sequence>MGEPAATGDGPPTAKRLPRAQRRDQLLAAAERAIARDGPQVSMDTVAAEAGVSKPIVYRHFGDKNGLAHAVGERFAVALLSEWRTTLAAHADPRERTHAAIEVILRRIDEAPQTYRFLTRGSAEGVPALGDALDSFLRLIGDDLAAFMSSVNEDKSPERQAALLTWGHAMVGLVRSSTDLWLDRRHVSREELVAQLTDLLWNGFGDAGWMTGRPPGTRGDDPGTA</sequence>
<evidence type="ECO:0000256" key="3">
    <source>
        <dbReference type="SAM" id="MobiDB-lite"/>
    </source>
</evidence>
<evidence type="ECO:0000256" key="1">
    <source>
        <dbReference type="ARBA" id="ARBA00023125"/>
    </source>
</evidence>
<evidence type="ECO:0000256" key="2">
    <source>
        <dbReference type="PROSITE-ProRule" id="PRU00335"/>
    </source>
</evidence>
<feature type="domain" description="HTH tetR-type" evidence="4">
    <location>
        <begin position="20"/>
        <end position="79"/>
    </location>
</feature>
<dbReference type="RefSeq" id="WP_252808143.1">
    <property type="nucleotide sequence ID" value="NZ_BAAABM010000019.1"/>
</dbReference>
<dbReference type="PANTHER" id="PTHR30055">
    <property type="entry name" value="HTH-TYPE TRANSCRIPTIONAL REGULATOR RUTR"/>
    <property type="match status" value="1"/>
</dbReference>
<dbReference type="SUPFAM" id="SSF46689">
    <property type="entry name" value="Homeodomain-like"/>
    <property type="match status" value="1"/>
</dbReference>
<dbReference type="Gene3D" id="1.10.357.10">
    <property type="entry name" value="Tetracycline Repressor, domain 2"/>
    <property type="match status" value="1"/>
</dbReference>
<dbReference type="InterPro" id="IPR045823">
    <property type="entry name" value="TetR_C_32"/>
</dbReference>
<keyword evidence="6" id="KW-1185">Reference proteome</keyword>
<dbReference type="EMBL" id="BAAABM010000019">
    <property type="protein sequence ID" value="GAA0338861.1"/>
    <property type="molecule type" value="Genomic_DNA"/>
</dbReference>
<dbReference type="Proteomes" id="UP001501822">
    <property type="component" value="Unassembled WGS sequence"/>
</dbReference>
<dbReference type="Pfam" id="PF00440">
    <property type="entry name" value="TetR_N"/>
    <property type="match status" value="1"/>
</dbReference>
<dbReference type="InterPro" id="IPR001647">
    <property type="entry name" value="HTH_TetR"/>
</dbReference>
<proteinExistence type="predicted"/>
<comment type="caution">
    <text evidence="5">The sequence shown here is derived from an EMBL/GenBank/DDBJ whole genome shotgun (WGS) entry which is preliminary data.</text>
</comment>
<dbReference type="InterPro" id="IPR050109">
    <property type="entry name" value="HTH-type_TetR-like_transc_reg"/>
</dbReference>
<dbReference type="InterPro" id="IPR023772">
    <property type="entry name" value="DNA-bd_HTH_TetR-type_CS"/>
</dbReference>
<keyword evidence="1 2" id="KW-0238">DNA-binding</keyword>
<evidence type="ECO:0000313" key="5">
    <source>
        <dbReference type="EMBL" id="GAA0338861.1"/>
    </source>
</evidence>
<dbReference type="InterPro" id="IPR009057">
    <property type="entry name" value="Homeodomain-like_sf"/>
</dbReference>
<dbReference type="PROSITE" id="PS50977">
    <property type="entry name" value="HTH_TETR_2"/>
    <property type="match status" value="1"/>
</dbReference>
<dbReference type="SUPFAM" id="SSF48498">
    <property type="entry name" value="Tetracyclin repressor-like, C-terminal domain"/>
    <property type="match status" value="1"/>
</dbReference>
<organism evidence="5 6">
    <name type="scientific">Actinoallomurus spadix</name>
    <dbReference type="NCBI Taxonomy" id="79912"/>
    <lineage>
        <taxon>Bacteria</taxon>
        <taxon>Bacillati</taxon>
        <taxon>Actinomycetota</taxon>
        <taxon>Actinomycetes</taxon>
        <taxon>Streptosporangiales</taxon>
        <taxon>Thermomonosporaceae</taxon>
        <taxon>Actinoallomurus</taxon>
    </lineage>
</organism>
<gene>
    <name evidence="5" type="ORF">GCM10010151_30620</name>
</gene>
<name>A0ABP3G7U1_9ACTN</name>
<reference evidence="6" key="1">
    <citation type="journal article" date="2019" name="Int. J. Syst. Evol. Microbiol.">
        <title>The Global Catalogue of Microorganisms (GCM) 10K type strain sequencing project: providing services to taxonomists for standard genome sequencing and annotation.</title>
        <authorList>
            <consortium name="The Broad Institute Genomics Platform"/>
            <consortium name="The Broad Institute Genome Sequencing Center for Infectious Disease"/>
            <person name="Wu L."/>
            <person name="Ma J."/>
        </authorList>
    </citation>
    <scope>NUCLEOTIDE SEQUENCE [LARGE SCALE GENOMIC DNA]</scope>
    <source>
        <strain evidence="6">JCM 3146</strain>
    </source>
</reference>
<dbReference type="InterPro" id="IPR036271">
    <property type="entry name" value="Tet_transcr_reg_TetR-rel_C_sf"/>
</dbReference>